<feature type="region of interest" description="Disordered" evidence="1">
    <location>
        <begin position="1"/>
        <end position="44"/>
    </location>
</feature>
<evidence type="ECO:0000313" key="3">
    <source>
        <dbReference type="Proteomes" id="UP000018896"/>
    </source>
</evidence>
<evidence type="ECO:0000256" key="1">
    <source>
        <dbReference type="SAM" id="MobiDB-lite"/>
    </source>
</evidence>
<dbReference type="RefSeq" id="WP_035667262.1">
    <property type="nucleotide sequence ID" value="NZ_BAUV01000048.1"/>
</dbReference>
<dbReference type="OrthoDB" id="2970389at2"/>
<sequence length="68" mass="7771">MDKKKKTFDMPTQANTGGQFGVRTELDPHHPANTVDRYPGDSVNEHKDLERANEYIANDEIKQINENT</sequence>
<accession>W4QXX2</accession>
<name>W4QXX2_HALA3</name>
<dbReference type="AlphaFoldDB" id="W4QXX2"/>
<dbReference type="eggNOG" id="ENOG502ZPER">
    <property type="taxonomic scope" value="Bacteria"/>
</dbReference>
<reference evidence="2 3" key="1">
    <citation type="journal article" date="2014" name="Genome Announc.">
        <title>Draft Genome Sequences of Three Alkaliphilic Bacillus Strains, Bacillus wakoensis JCM 9140T, Bacillus akibai JCM 9157T, and Bacillus hemicellulosilyticus JCM 9152T.</title>
        <authorList>
            <person name="Yuki M."/>
            <person name="Oshima K."/>
            <person name="Suda W."/>
            <person name="Oshida Y."/>
            <person name="Kitamura K."/>
            <person name="Iida T."/>
            <person name="Hattori M."/>
            <person name="Ohkuma M."/>
        </authorList>
    </citation>
    <scope>NUCLEOTIDE SEQUENCE [LARGE SCALE GENOMIC DNA]</scope>
    <source>
        <strain evidence="2 3">JCM 9157</strain>
    </source>
</reference>
<comment type="caution">
    <text evidence="2">The sequence shown here is derived from an EMBL/GenBank/DDBJ whole genome shotgun (WGS) entry which is preliminary data.</text>
</comment>
<protein>
    <submittedName>
        <fullName evidence="2">Uncharacterized protein</fullName>
    </submittedName>
</protein>
<evidence type="ECO:0000313" key="2">
    <source>
        <dbReference type="EMBL" id="GAE36965.1"/>
    </source>
</evidence>
<proteinExistence type="predicted"/>
<keyword evidence="3" id="KW-1185">Reference proteome</keyword>
<dbReference type="EMBL" id="BAUV01000048">
    <property type="protein sequence ID" value="GAE36965.1"/>
    <property type="molecule type" value="Genomic_DNA"/>
</dbReference>
<organism evidence="2 3">
    <name type="scientific">Halalkalibacter akibai (strain ATCC 43226 / DSM 21942 / CIP 109018 / JCM 9157 / 1139)</name>
    <name type="common">Bacillus akibai</name>
    <dbReference type="NCBI Taxonomy" id="1236973"/>
    <lineage>
        <taxon>Bacteria</taxon>
        <taxon>Bacillati</taxon>
        <taxon>Bacillota</taxon>
        <taxon>Bacilli</taxon>
        <taxon>Bacillales</taxon>
        <taxon>Bacillaceae</taxon>
        <taxon>Halalkalibacter</taxon>
    </lineage>
</organism>
<dbReference type="Proteomes" id="UP000018896">
    <property type="component" value="Unassembled WGS sequence"/>
</dbReference>
<gene>
    <name evidence="2" type="ORF">JCM9157_4203</name>
</gene>